<evidence type="ECO:0000313" key="2">
    <source>
        <dbReference type="EMBL" id="EOY06579.1"/>
    </source>
</evidence>
<reference evidence="2 3" key="1">
    <citation type="journal article" date="2013" name="Genome Biol.">
        <title>The genome sequence of the most widely cultivated cacao type and its use to identify candidate genes regulating pod color.</title>
        <authorList>
            <person name="Motamayor J.C."/>
            <person name="Mockaitis K."/>
            <person name="Schmutz J."/>
            <person name="Haiminen N."/>
            <person name="Iii D.L."/>
            <person name="Cornejo O."/>
            <person name="Findley S.D."/>
            <person name="Zheng P."/>
            <person name="Utro F."/>
            <person name="Royaert S."/>
            <person name="Saski C."/>
            <person name="Jenkins J."/>
            <person name="Podicheti R."/>
            <person name="Zhao M."/>
            <person name="Scheffler B.E."/>
            <person name="Stack J.C."/>
            <person name="Feltus F.A."/>
            <person name="Mustiga G.M."/>
            <person name="Amores F."/>
            <person name="Phillips W."/>
            <person name="Marelli J.P."/>
            <person name="May G.D."/>
            <person name="Shapiro H."/>
            <person name="Ma J."/>
            <person name="Bustamante C.D."/>
            <person name="Schnell R.J."/>
            <person name="Main D."/>
            <person name="Gilbert D."/>
            <person name="Parida L."/>
            <person name="Kuhn D.N."/>
        </authorList>
    </citation>
    <scope>NUCLEOTIDE SEQUENCE [LARGE SCALE GENOMIC DNA]</scope>
    <source>
        <strain evidence="3">cv. Matina 1-6</strain>
    </source>
</reference>
<sequence length="191" mass="20662">MASRVAVHNQNDRLAKAGSEAFAMIDELYGLPQGRRAAGRAAPHQYPNYQHPYKGYGSQDCYMREPIITSVEAARMYGGAIIGREQAPAGTVAPANKFEYFLSEPQAGTAISSSEAAELYGGLLFMDYGYRSKYSRTAVPANKVDCDEGNLDIKHSTHQVQKPSLKPATVISTNSKSSSCSEGTHKPKGKP</sequence>
<dbReference type="PANTHER" id="PTHR33484">
    <property type="entry name" value="BNAC07G33360D PROTEIN"/>
    <property type="match status" value="1"/>
</dbReference>
<name>A0A061EWD4_THECC</name>
<dbReference type="InParanoid" id="A0A061EWD4"/>
<accession>A0A061EWD4</accession>
<feature type="compositionally biased region" description="Polar residues" evidence="1">
    <location>
        <begin position="170"/>
        <end position="182"/>
    </location>
</feature>
<dbReference type="EMBL" id="CM001882">
    <property type="protein sequence ID" value="EOY06579.1"/>
    <property type="molecule type" value="Genomic_DNA"/>
</dbReference>
<feature type="region of interest" description="Disordered" evidence="1">
    <location>
        <begin position="156"/>
        <end position="191"/>
    </location>
</feature>
<evidence type="ECO:0000313" key="3">
    <source>
        <dbReference type="Proteomes" id="UP000026915"/>
    </source>
</evidence>
<dbReference type="HOGENOM" id="CLU_1423819_0_0_1"/>
<protein>
    <submittedName>
        <fullName evidence="2">Uncharacterized protein</fullName>
    </submittedName>
</protein>
<proteinExistence type="predicted"/>
<dbReference type="Proteomes" id="UP000026915">
    <property type="component" value="Chromosome 4"/>
</dbReference>
<dbReference type="AlphaFoldDB" id="A0A061EWD4"/>
<gene>
    <name evidence="2" type="ORF">TCM_021255</name>
</gene>
<evidence type="ECO:0000256" key="1">
    <source>
        <dbReference type="SAM" id="MobiDB-lite"/>
    </source>
</evidence>
<dbReference type="PANTHER" id="PTHR33484:SF3">
    <property type="entry name" value="HYDROXYPROLINE-RICH GLYCOPROTEIN FAMILY PROTEIN"/>
    <property type="match status" value="1"/>
</dbReference>
<keyword evidence="3" id="KW-1185">Reference proteome</keyword>
<organism evidence="2 3">
    <name type="scientific">Theobroma cacao</name>
    <name type="common">Cacao</name>
    <name type="synonym">Cocoa</name>
    <dbReference type="NCBI Taxonomy" id="3641"/>
    <lineage>
        <taxon>Eukaryota</taxon>
        <taxon>Viridiplantae</taxon>
        <taxon>Streptophyta</taxon>
        <taxon>Embryophyta</taxon>
        <taxon>Tracheophyta</taxon>
        <taxon>Spermatophyta</taxon>
        <taxon>Magnoliopsida</taxon>
        <taxon>eudicotyledons</taxon>
        <taxon>Gunneridae</taxon>
        <taxon>Pentapetalae</taxon>
        <taxon>rosids</taxon>
        <taxon>malvids</taxon>
        <taxon>Malvales</taxon>
        <taxon>Malvaceae</taxon>
        <taxon>Byttnerioideae</taxon>
        <taxon>Theobroma</taxon>
    </lineage>
</organism>
<dbReference type="Gramene" id="EOY06579">
    <property type="protein sequence ID" value="EOY06579"/>
    <property type="gene ID" value="TCM_021255"/>
</dbReference>